<keyword evidence="3" id="KW-1003">Cell membrane</keyword>
<evidence type="ECO:0000256" key="9">
    <source>
        <dbReference type="ARBA" id="ARBA00023180"/>
    </source>
</evidence>
<dbReference type="InterPro" id="IPR029787">
    <property type="entry name" value="Nucleotide_cyclase"/>
</dbReference>
<keyword evidence="9" id="KW-0325">Glycoprotein</keyword>
<keyword evidence="8 13" id="KW-0472">Membrane</keyword>
<dbReference type="GO" id="GO:0035556">
    <property type="term" value="P:intracellular signal transduction"/>
    <property type="evidence" value="ECO:0007669"/>
    <property type="project" value="InterPro"/>
</dbReference>
<gene>
    <name evidence="15" type="ORF">Fcan01_07291</name>
</gene>
<dbReference type="GO" id="GO:0005886">
    <property type="term" value="C:plasma membrane"/>
    <property type="evidence" value="ECO:0007669"/>
    <property type="project" value="UniProtKB-SubCell"/>
</dbReference>
<evidence type="ECO:0000256" key="10">
    <source>
        <dbReference type="ARBA" id="ARBA00023239"/>
    </source>
</evidence>
<dbReference type="InterPro" id="IPR013587">
    <property type="entry name" value="Nitrate/nitrite_sensing"/>
</dbReference>
<evidence type="ECO:0000256" key="7">
    <source>
        <dbReference type="ARBA" id="ARBA00022989"/>
    </source>
</evidence>
<comment type="subcellular location">
    <subcellularLocation>
        <location evidence="2">Cell membrane</location>
    </subcellularLocation>
    <subcellularLocation>
        <location evidence="1">Membrane</location>
        <topology evidence="1">Single-pass membrane protein</topology>
    </subcellularLocation>
</comment>
<comment type="similarity">
    <text evidence="11">Belongs to the adenylyl cyclase class-4/guanylyl cyclase family.</text>
</comment>
<dbReference type="Pfam" id="PF08376">
    <property type="entry name" value="NIT"/>
    <property type="match status" value="1"/>
</dbReference>
<evidence type="ECO:0000256" key="3">
    <source>
        <dbReference type="ARBA" id="ARBA00022475"/>
    </source>
</evidence>
<dbReference type="OrthoDB" id="60033at2759"/>
<evidence type="ECO:0000256" key="4">
    <source>
        <dbReference type="ARBA" id="ARBA00022692"/>
    </source>
</evidence>
<dbReference type="PROSITE" id="PS00452">
    <property type="entry name" value="GUANYLATE_CYCLASE_1"/>
    <property type="match status" value="1"/>
</dbReference>
<evidence type="ECO:0000256" key="13">
    <source>
        <dbReference type="SAM" id="Phobius"/>
    </source>
</evidence>
<evidence type="ECO:0000256" key="12">
    <source>
        <dbReference type="SAM" id="MobiDB-lite"/>
    </source>
</evidence>
<evidence type="ECO:0000256" key="5">
    <source>
        <dbReference type="ARBA" id="ARBA00022729"/>
    </source>
</evidence>
<evidence type="ECO:0000313" key="15">
    <source>
        <dbReference type="EMBL" id="OXA57491.1"/>
    </source>
</evidence>
<evidence type="ECO:0000256" key="1">
    <source>
        <dbReference type="ARBA" id="ARBA00004167"/>
    </source>
</evidence>
<dbReference type="OMA" id="DVMEYYN"/>
<keyword evidence="6" id="KW-0547">Nucleotide-binding</keyword>
<evidence type="ECO:0000256" key="2">
    <source>
        <dbReference type="ARBA" id="ARBA00004236"/>
    </source>
</evidence>
<dbReference type="GO" id="GO:0004016">
    <property type="term" value="F:adenylate cyclase activity"/>
    <property type="evidence" value="ECO:0007669"/>
    <property type="project" value="TreeGrafter"/>
</dbReference>
<keyword evidence="5" id="KW-0732">Signal</keyword>
<dbReference type="EMBL" id="LNIX01000003">
    <property type="protein sequence ID" value="OXA57491.1"/>
    <property type="molecule type" value="Genomic_DNA"/>
</dbReference>
<feature type="transmembrane region" description="Helical" evidence="13">
    <location>
        <begin position="428"/>
        <end position="449"/>
    </location>
</feature>
<dbReference type="SMART" id="SM00044">
    <property type="entry name" value="CYCc"/>
    <property type="match status" value="1"/>
</dbReference>
<dbReference type="PANTHER" id="PTHR11920:SF504">
    <property type="entry name" value="GUANYLATE CYCLASE"/>
    <property type="match status" value="1"/>
</dbReference>
<sequence length="743" mass="84552">MKSTLEMPSRGHHLHHPQSHHSHKHLFSSRKSSRSSGNVPSSARREGNVLNPPPETSWCLTACWARFTSICGMWCKGNRIQEQEQHQHREGSGSNQGSLASESSYFKSRAGVGGYCSGSNNLSRGRKLQNIQMIILPFIPILALISQNVMSLISVLSYQNEVASIDRQVETTLTFGKLVTEIQKERSEVSFFVFTDTNYMGSNLSERFAQTDSALDNISNWPMVHEHSLNRIFESKERFKIKLEDFRLQINPNDSNIADVMEYYNQINDLMLEYLTKEIKDTNSSDLWRFLVSYKNLLRSIENVGISVVFGINYFGRGKLTINNHIKYIRRDTLGTEYLNSSLEFSLVAKHYYNTEVHGRLSSYGDIHKTRRTEILLNEKRMPNIDEAVRYYESMAEYIEALRGLQTGLRFAIRKAVEERLQEAERSAAVTICLLIVVLIVSPTIIFLVHKLTSTIQLFACNLMLKADELKKEKKKSDRLLFQMLPPMVAQELRQKRQVQAQCFNDVSIYFSDIVGFTEIAAESTPLEVVMFLNSIYKLFDARIERYDVYKVETIGDSYMVASGLPIPNGGLHISEISTMALDLLAGAVTFQIPHRPGEKLQIRIGLHTGPVSAGKPIFTVFHMTLFNMHKRFSGVVGTKMPRYCLFGDTVNTASRMESTGEPLKIHMSMEMKIALDAVGGFRVEHRGLIEVKGKGMLETYWLCGKDGVFTRSVELDTPGFFENNHEPDALWMMDVNDFDILD</sequence>
<evidence type="ECO:0000256" key="6">
    <source>
        <dbReference type="ARBA" id="ARBA00022741"/>
    </source>
</evidence>
<dbReference type="GO" id="GO:0007168">
    <property type="term" value="P:receptor guanylyl cyclase signaling pathway"/>
    <property type="evidence" value="ECO:0007669"/>
    <property type="project" value="TreeGrafter"/>
</dbReference>
<dbReference type="STRING" id="158441.A0A226EL84"/>
<feature type="transmembrane region" description="Helical" evidence="13">
    <location>
        <begin position="134"/>
        <end position="158"/>
    </location>
</feature>
<dbReference type="GO" id="GO:0000166">
    <property type="term" value="F:nucleotide binding"/>
    <property type="evidence" value="ECO:0007669"/>
    <property type="project" value="UniProtKB-KW"/>
</dbReference>
<dbReference type="Pfam" id="PF00211">
    <property type="entry name" value="Guanylate_cyc"/>
    <property type="match status" value="1"/>
</dbReference>
<dbReference type="FunFam" id="3.30.70.1230:FF:000050">
    <property type="entry name" value="Guanylate cyclase"/>
    <property type="match status" value="1"/>
</dbReference>
<organism evidence="15 16">
    <name type="scientific">Folsomia candida</name>
    <name type="common">Springtail</name>
    <dbReference type="NCBI Taxonomy" id="158441"/>
    <lineage>
        <taxon>Eukaryota</taxon>
        <taxon>Metazoa</taxon>
        <taxon>Ecdysozoa</taxon>
        <taxon>Arthropoda</taxon>
        <taxon>Hexapoda</taxon>
        <taxon>Collembola</taxon>
        <taxon>Entomobryomorpha</taxon>
        <taxon>Isotomoidea</taxon>
        <taxon>Isotomidae</taxon>
        <taxon>Proisotominae</taxon>
        <taxon>Folsomia</taxon>
    </lineage>
</organism>
<name>A0A226EL84_FOLCA</name>
<dbReference type="GO" id="GO:0001653">
    <property type="term" value="F:peptide receptor activity"/>
    <property type="evidence" value="ECO:0007669"/>
    <property type="project" value="TreeGrafter"/>
</dbReference>
<feature type="compositionally biased region" description="Basic residues" evidence="12">
    <location>
        <begin position="10"/>
        <end position="33"/>
    </location>
</feature>
<dbReference type="GO" id="GO:0004383">
    <property type="term" value="F:guanylate cyclase activity"/>
    <property type="evidence" value="ECO:0007669"/>
    <property type="project" value="TreeGrafter"/>
</dbReference>
<reference evidence="15 16" key="1">
    <citation type="submission" date="2015-12" db="EMBL/GenBank/DDBJ databases">
        <title>The genome of Folsomia candida.</title>
        <authorList>
            <person name="Faddeeva A."/>
            <person name="Derks M.F."/>
            <person name="Anvar Y."/>
            <person name="Smit S."/>
            <person name="Van Straalen N."/>
            <person name="Roelofs D."/>
        </authorList>
    </citation>
    <scope>NUCLEOTIDE SEQUENCE [LARGE SCALE GENOMIC DNA]</scope>
    <source>
        <strain evidence="15 16">VU population</strain>
        <tissue evidence="15">Whole body</tissue>
    </source>
</reference>
<dbReference type="CDD" id="cd07302">
    <property type="entry name" value="CHD"/>
    <property type="match status" value="1"/>
</dbReference>
<dbReference type="Gene3D" id="6.10.250.780">
    <property type="match status" value="1"/>
</dbReference>
<keyword evidence="16" id="KW-1185">Reference proteome</keyword>
<dbReference type="PANTHER" id="PTHR11920">
    <property type="entry name" value="GUANYLYL CYCLASE"/>
    <property type="match status" value="1"/>
</dbReference>
<dbReference type="InterPro" id="IPR050401">
    <property type="entry name" value="Cyclic_nucleotide_synthase"/>
</dbReference>
<dbReference type="InterPro" id="IPR018297">
    <property type="entry name" value="A/G_cyclase_CS"/>
</dbReference>
<evidence type="ECO:0000256" key="8">
    <source>
        <dbReference type="ARBA" id="ARBA00023136"/>
    </source>
</evidence>
<evidence type="ECO:0000256" key="11">
    <source>
        <dbReference type="RuleBase" id="RU000405"/>
    </source>
</evidence>
<evidence type="ECO:0000259" key="14">
    <source>
        <dbReference type="PROSITE" id="PS50125"/>
    </source>
</evidence>
<feature type="domain" description="Guanylate cyclase" evidence="14">
    <location>
        <begin position="508"/>
        <end position="658"/>
    </location>
</feature>
<keyword evidence="7 13" id="KW-1133">Transmembrane helix</keyword>
<protein>
    <submittedName>
        <fullName evidence="15">Atrial natriuretic peptide receptor 1</fullName>
    </submittedName>
</protein>
<keyword evidence="15" id="KW-0675">Receptor</keyword>
<feature type="region of interest" description="Disordered" evidence="12">
    <location>
        <begin position="1"/>
        <end position="50"/>
    </location>
</feature>
<dbReference type="SUPFAM" id="SSF55073">
    <property type="entry name" value="Nucleotide cyclase"/>
    <property type="match status" value="1"/>
</dbReference>
<dbReference type="InterPro" id="IPR001054">
    <property type="entry name" value="A/G_cyclase"/>
</dbReference>
<evidence type="ECO:0000313" key="16">
    <source>
        <dbReference type="Proteomes" id="UP000198287"/>
    </source>
</evidence>
<accession>A0A226EL84</accession>
<keyword evidence="10 11" id="KW-0456">Lyase</keyword>
<comment type="caution">
    <text evidence="15">The sequence shown here is derived from an EMBL/GenBank/DDBJ whole genome shotgun (WGS) entry which is preliminary data.</text>
</comment>
<proteinExistence type="inferred from homology"/>
<dbReference type="PROSITE" id="PS50125">
    <property type="entry name" value="GUANYLATE_CYCLASE_2"/>
    <property type="match status" value="1"/>
</dbReference>
<dbReference type="AlphaFoldDB" id="A0A226EL84"/>
<dbReference type="Proteomes" id="UP000198287">
    <property type="component" value="Unassembled WGS sequence"/>
</dbReference>
<dbReference type="Gene3D" id="3.30.70.1230">
    <property type="entry name" value="Nucleotide cyclase"/>
    <property type="match status" value="1"/>
</dbReference>
<keyword evidence="4 13" id="KW-0812">Transmembrane</keyword>